<dbReference type="EMBL" id="CP127363">
    <property type="protein sequence ID" value="WIY47988.1"/>
    <property type="molecule type" value="Genomic_DNA"/>
</dbReference>
<evidence type="ECO:0000313" key="2">
    <source>
        <dbReference type="EMBL" id="WIY47988.1"/>
    </source>
</evidence>
<feature type="transmembrane region" description="Helical" evidence="1">
    <location>
        <begin position="31"/>
        <end position="53"/>
    </location>
</feature>
<keyword evidence="3" id="KW-1185">Reference proteome</keyword>
<dbReference type="RefSeq" id="WP_041827248.1">
    <property type="nucleotide sequence ID" value="NZ_CP023687.1"/>
</dbReference>
<dbReference type="GeneID" id="79790729"/>
<evidence type="ECO:0000256" key="1">
    <source>
        <dbReference type="SAM" id="Phobius"/>
    </source>
</evidence>
<reference evidence="2 3" key="1">
    <citation type="submission" date="2023-06" db="EMBL/GenBank/DDBJ databases">
        <authorList>
            <person name="Ham H."/>
            <person name="Park D.S."/>
        </authorList>
    </citation>
    <scope>NUCLEOTIDE SEQUENCE [LARGE SCALE GENOMIC DNA]</scope>
    <source>
        <strain evidence="2 3">KACC 17005</strain>
    </source>
</reference>
<sequence length="70" mass="7651">MLALVGVSSYFTFWSIPELFADLDRATPVVRIWPGVMHAPAMLLLALLTAIILPMKAIPFGDKLVAKQLA</sequence>
<name>A0ABY9AMH0_PARCI</name>
<proteinExistence type="predicted"/>
<protein>
    <submittedName>
        <fullName evidence="2">Uncharacterized protein</fullName>
    </submittedName>
</protein>
<keyword evidence="1" id="KW-0472">Membrane</keyword>
<accession>A0ABY9AMH0</accession>
<gene>
    <name evidence="2" type="ORF">QRO08_19520</name>
</gene>
<dbReference type="Proteomes" id="UP001242732">
    <property type="component" value="Chromosome"/>
</dbReference>
<keyword evidence="1" id="KW-0812">Transmembrane</keyword>
<organism evidence="2 3">
    <name type="scientific">Paracidovorax citrulli</name>
    <name type="common">Acidovorax citrulli</name>
    <dbReference type="NCBI Taxonomy" id="80869"/>
    <lineage>
        <taxon>Bacteria</taxon>
        <taxon>Pseudomonadati</taxon>
        <taxon>Pseudomonadota</taxon>
        <taxon>Betaproteobacteria</taxon>
        <taxon>Burkholderiales</taxon>
        <taxon>Comamonadaceae</taxon>
        <taxon>Paracidovorax</taxon>
    </lineage>
</organism>
<keyword evidence="1" id="KW-1133">Transmembrane helix</keyword>
<evidence type="ECO:0000313" key="3">
    <source>
        <dbReference type="Proteomes" id="UP001242732"/>
    </source>
</evidence>